<evidence type="ECO:0000256" key="1">
    <source>
        <dbReference type="SAM" id="Phobius"/>
    </source>
</evidence>
<dbReference type="RefSeq" id="WP_111870675.1">
    <property type="nucleotide sequence ID" value="NZ_QLYX01000014.1"/>
</dbReference>
<evidence type="ECO:0000313" key="3">
    <source>
        <dbReference type="Proteomes" id="UP000251891"/>
    </source>
</evidence>
<name>A0A365GZB6_9ACTN</name>
<keyword evidence="1" id="KW-0472">Membrane</keyword>
<protein>
    <submittedName>
        <fullName evidence="2">Uncharacterized protein</fullName>
    </submittedName>
</protein>
<dbReference type="EMBL" id="QLYX01000014">
    <property type="protein sequence ID" value="RAY12184.1"/>
    <property type="molecule type" value="Genomic_DNA"/>
</dbReference>
<accession>A0A365GZB6</accession>
<evidence type="ECO:0000313" key="2">
    <source>
        <dbReference type="EMBL" id="RAY12184.1"/>
    </source>
</evidence>
<feature type="transmembrane region" description="Helical" evidence="1">
    <location>
        <begin position="171"/>
        <end position="190"/>
    </location>
</feature>
<dbReference type="Proteomes" id="UP000251891">
    <property type="component" value="Unassembled WGS sequence"/>
</dbReference>
<keyword evidence="1" id="KW-0812">Transmembrane</keyword>
<keyword evidence="1" id="KW-1133">Transmembrane helix</keyword>
<dbReference type="AlphaFoldDB" id="A0A365GZB6"/>
<comment type="caution">
    <text evidence="2">The sequence shown here is derived from an EMBL/GenBank/DDBJ whole genome shotgun (WGS) entry which is preliminary data.</text>
</comment>
<organism evidence="2 3">
    <name type="scientific">Actinomadura craniellae</name>
    <dbReference type="NCBI Taxonomy" id="2231787"/>
    <lineage>
        <taxon>Bacteria</taxon>
        <taxon>Bacillati</taxon>
        <taxon>Actinomycetota</taxon>
        <taxon>Actinomycetes</taxon>
        <taxon>Streptosporangiales</taxon>
        <taxon>Thermomonosporaceae</taxon>
        <taxon>Actinomadura</taxon>
    </lineage>
</organism>
<gene>
    <name evidence="2" type="ORF">DPM19_26030</name>
</gene>
<proteinExistence type="predicted"/>
<sequence length="399" mass="43310">MSTEPSVGQRIAAALRRSPIYVDRSLAPALPPARRSALLAAMRRSPIPIHVIVVPMVKGGTWDDPGELLNVVHDRLRRDGLYLTLGETSGQLHGRQWGGTEESRRNSEDAVRVPFFLPEMRDAALADRLLRAIELVAAGRGTAEYETATAHLRSRTGRSRPAPDGEEGGPVLPFTAGGVAVAAVAGLLVWRWRRGARVSRAGDPMLSPRGVLAIAAQATEEELRELAAREVVAFGESLDEADFDTSTTRVRELTTRALDAYQAAGKVLDSAAGPADLAGVLVLVDQGRDALASARSLAGGGREVPSSPLCFFNPLHGDATTTANWRPLGRRERLRVRTCAACARDVHARRTPEVLADRVDGRPVPYFEVEPERSVWARTGYGQLRNDLVQRVLRGDLRR</sequence>
<keyword evidence="3" id="KW-1185">Reference proteome</keyword>
<dbReference type="OrthoDB" id="3867729at2"/>
<reference evidence="2 3" key="1">
    <citation type="submission" date="2018-06" db="EMBL/GenBank/DDBJ databases">
        <title>Actinomadura craniellae sp. nov. isolated from marine sponge Craniella sp.</title>
        <authorList>
            <person name="Li L."/>
            <person name="Xu Q.H."/>
            <person name="Lin H.W."/>
            <person name="Lu Y.H."/>
        </authorList>
    </citation>
    <scope>NUCLEOTIDE SEQUENCE [LARGE SCALE GENOMIC DNA]</scope>
    <source>
        <strain evidence="2 3">LHW63021</strain>
    </source>
</reference>